<evidence type="ECO:0000256" key="7">
    <source>
        <dbReference type="ARBA" id="ARBA00022989"/>
    </source>
</evidence>
<feature type="domain" description="ABC transmembrane type-1" evidence="11">
    <location>
        <begin position="1"/>
        <end position="190"/>
    </location>
</feature>
<keyword evidence="5" id="KW-0547">Nucleotide-binding</keyword>
<evidence type="ECO:0000256" key="2">
    <source>
        <dbReference type="ARBA" id="ARBA00022448"/>
    </source>
</evidence>
<keyword evidence="8 9" id="KW-0472">Membrane</keyword>
<evidence type="ECO:0000256" key="5">
    <source>
        <dbReference type="ARBA" id="ARBA00022741"/>
    </source>
</evidence>
<dbReference type="Gene3D" id="1.20.1560.10">
    <property type="entry name" value="ABC transporter type 1, transmembrane domain"/>
    <property type="match status" value="1"/>
</dbReference>
<feature type="transmembrane region" description="Helical" evidence="9">
    <location>
        <begin position="23"/>
        <end position="41"/>
    </location>
</feature>
<evidence type="ECO:0000256" key="6">
    <source>
        <dbReference type="ARBA" id="ARBA00022840"/>
    </source>
</evidence>
<feature type="transmembrane region" description="Helical" evidence="9">
    <location>
        <begin position="130"/>
        <end position="152"/>
    </location>
</feature>
<proteinExistence type="predicted"/>
<protein>
    <submittedName>
        <fullName evidence="12">ABC transporter ATP-binding protein/permease</fullName>
    </submittedName>
</protein>
<dbReference type="CDD" id="cd18542">
    <property type="entry name" value="ABC_6TM_YknU_like"/>
    <property type="match status" value="1"/>
</dbReference>
<evidence type="ECO:0000256" key="8">
    <source>
        <dbReference type="ARBA" id="ARBA00023136"/>
    </source>
</evidence>
<dbReference type="InterPro" id="IPR036640">
    <property type="entry name" value="ABC1_TM_sf"/>
</dbReference>
<dbReference type="GO" id="GO:0005886">
    <property type="term" value="C:plasma membrane"/>
    <property type="evidence" value="ECO:0007669"/>
    <property type="project" value="UniProtKB-SubCell"/>
</dbReference>
<dbReference type="PANTHER" id="PTHR43394">
    <property type="entry name" value="ATP-DEPENDENT PERMEASE MDL1, MITOCHONDRIAL"/>
    <property type="match status" value="1"/>
</dbReference>
<evidence type="ECO:0000259" key="10">
    <source>
        <dbReference type="PROSITE" id="PS50893"/>
    </source>
</evidence>
<keyword evidence="7 9" id="KW-1133">Transmembrane helix</keyword>
<evidence type="ECO:0000313" key="13">
    <source>
        <dbReference type="Proteomes" id="UP001139365"/>
    </source>
</evidence>
<evidence type="ECO:0000256" key="3">
    <source>
        <dbReference type="ARBA" id="ARBA00022475"/>
    </source>
</evidence>
<keyword evidence="3" id="KW-1003">Cell membrane</keyword>
<gene>
    <name evidence="12" type="ORF">MR241_02670</name>
</gene>
<dbReference type="InterPro" id="IPR017871">
    <property type="entry name" value="ABC_transporter-like_CS"/>
</dbReference>
<dbReference type="PROSITE" id="PS50929">
    <property type="entry name" value="ABC_TM1F"/>
    <property type="match status" value="1"/>
</dbReference>
<dbReference type="FunFam" id="3.40.50.300:FF:000221">
    <property type="entry name" value="Multidrug ABC transporter ATP-binding protein"/>
    <property type="match status" value="1"/>
</dbReference>
<dbReference type="SUPFAM" id="SSF90123">
    <property type="entry name" value="ABC transporter transmembrane region"/>
    <property type="match status" value="1"/>
</dbReference>
<organism evidence="12 13">
    <name type="scientific">Candidatus Colimorpha enterica</name>
    <dbReference type="NCBI Taxonomy" id="3083063"/>
    <lineage>
        <taxon>Bacteria</taxon>
        <taxon>Pseudomonadati</taxon>
        <taxon>Bacteroidota</taxon>
        <taxon>Bacteroidia</taxon>
        <taxon>Bacteroidales</taxon>
        <taxon>Candidatus Colimorpha</taxon>
    </lineage>
</organism>
<reference evidence="12 13" key="1">
    <citation type="submission" date="2022-03" db="EMBL/GenBank/DDBJ databases">
        <title>Metagenome-assembled genomes from swine fecal metagenomes.</title>
        <authorList>
            <person name="Holman D.B."/>
            <person name="Kommadath A."/>
        </authorList>
    </citation>
    <scope>NUCLEOTIDE SEQUENCE [LARGE SCALE GENOMIC DNA]</scope>
    <source>
        <strain evidence="12">SUG147</strain>
    </source>
</reference>
<dbReference type="InterPro" id="IPR003439">
    <property type="entry name" value="ABC_transporter-like_ATP-bd"/>
</dbReference>
<evidence type="ECO:0000256" key="9">
    <source>
        <dbReference type="SAM" id="Phobius"/>
    </source>
</evidence>
<feature type="non-terminal residue" evidence="12">
    <location>
        <position position="1"/>
    </location>
</feature>
<dbReference type="GO" id="GO:0015421">
    <property type="term" value="F:ABC-type oligopeptide transporter activity"/>
    <property type="evidence" value="ECO:0007669"/>
    <property type="project" value="TreeGrafter"/>
</dbReference>
<comment type="subcellular location">
    <subcellularLocation>
        <location evidence="1">Cell membrane</location>
        <topology evidence="1">Multi-pass membrane protein</topology>
    </subcellularLocation>
</comment>
<dbReference type="InterPro" id="IPR027417">
    <property type="entry name" value="P-loop_NTPase"/>
</dbReference>
<evidence type="ECO:0000256" key="1">
    <source>
        <dbReference type="ARBA" id="ARBA00004651"/>
    </source>
</evidence>
<dbReference type="InterPro" id="IPR011527">
    <property type="entry name" value="ABC1_TM_dom"/>
</dbReference>
<dbReference type="Gene3D" id="3.40.50.300">
    <property type="entry name" value="P-loop containing nucleotide triphosphate hydrolases"/>
    <property type="match status" value="1"/>
</dbReference>
<keyword evidence="4 9" id="KW-0812">Transmembrane</keyword>
<dbReference type="InterPro" id="IPR003593">
    <property type="entry name" value="AAA+_ATPase"/>
</dbReference>
<dbReference type="SMART" id="SM00382">
    <property type="entry name" value="AAA"/>
    <property type="match status" value="1"/>
</dbReference>
<sequence length="479" mass="52630">TGDIIQRCTSDVDTVKEFLSEQLTAILQIVIKVVFSLAVMFSMNAKLALAATLTMPVILLYSAIFGRRIGKHFRECDENEGILSAMAQENLTGVRVVRAFGREEYERERFGKQNDHYTDLWVRLARLLSAFWGMGDFIAGTQALLIMTLGIVSCVKGGMTSGEFIAFVTYNAMLAWPIRRLGRMISEMSKAGISIDRLNYIMSSEEEKDRDGAGEPDMHGDIVFDDVSFAYEGCPELLSHISFTARAGKTVGILGGTGSGKSTLMYLLDRLYELPEDGSGGRITIGGTDIKDIKAAYLRKNIGIVLQEPYLFSRTIAENIGITRPDITMDEIREASAIACLDDTVTGFSEGYDTFVGERGVTLSGGQKQRAAIARMLTEKTPIMIFDDSLSAVDAETDAAIRAGLDRQLGGATVFLISHRTSTLMNSDLILVLDRGRIAEMGRHDELMAIDGGIYRRIYDIQTSSPDYEAENIGEEVTA</sequence>
<dbReference type="PROSITE" id="PS50893">
    <property type="entry name" value="ABC_TRANSPORTER_2"/>
    <property type="match status" value="1"/>
</dbReference>
<dbReference type="Pfam" id="PF00005">
    <property type="entry name" value="ABC_tran"/>
    <property type="match status" value="1"/>
</dbReference>
<feature type="transmembrane region" description="Helical" evidence="9">
    <location>
        <begin position="47"/>
        <end position="65"/>
    </location>
</feature>
<evidence type="ECO:0000313" key="12">
    <source>
        <dbReference type="EMBL" id="MCI5755182.1"/>
    </source>
</evidence>
<dbReference type="Proteomes" id="UP001139365">
    <property type="component" value="Unassembled WGS sequence"/>
</dbReference>
<feature type="domain" description="ABC transporter" evidence="10">
    <location>
        <begin position="222"/>
        <end position="460"/>
    </location>
</feature>
<accession>A0AAE3FHS7</accession>
<dbReference type="PANTHER" id="PTHR43394:SF1">
    <property type="entry name" value="ATP-BINDING CASSETTE SUB-FAMILY B MEMBER 10, MITOCHONDRIAL"/>
    <property type="match status" value="1"/>
</dbReference>
<evidence type="ECO:0000256" key="4">
    <source>
        <dbReference type="ARBA" id="ARBA00022692"/>
    </source>
</evidence>
<keyword evidence="2" id="KW-0813">Transport</keyword>
<evidence type="ECO:0000259" key="11">
    <source>
        <dbReference type="PROSITE" id="PS50929"/>
    </source>
</evidence>
<comment type="caution">
    <text evidence="12">The sequence shown here is derived from an EMBL/GenBank/DDBJ whole genome shotgun (WGS) entry which is preliminary data.</text>
</comment>
<keyword evidence="6 12" id="KW-0067">ATP-binding</keyword>
<dbReference type="InterPro" id="IPR039421">
    <property type="entry name" value="Type_1_exporter"/>
</dbReference>
<dbReference type="PROSITE" id="PS00211">
    <property type="entry name" value="ABC_TRANSPORTER_1"/>
    <property type="match status" value="1"/>
</dbReference>
<name>A0AAE3FHS7_9BACT</name>
<dbReference type="AlphaFoldDB" id="A0AAE3FHS7"/>
<dbReference type="EMBL" id="JALEMU010000045">
    <property type="protein sequence ID" value="MCI5755182.1"/>
    <property type="molecule type" value="Genomic_DNA"/>
</dbReference>
<dbReference type="Pfam" id="PF00664">
    <property type="entry name" value="ABC_membrane"/>
    <property type="match status" value="1"/>
</dbReference>
<dbReference type="GO" id="GO:0016887">
    <property type="term" value="F:ATP hydrolysis activity"/>
    <property type="evidence" value="ECO:0007669"/>
    <property type="project" value="InterPro"/>
</dbReference>
<dbReference type="GO" id="GO:0005524">
    <property type="term" value="F:ATP binding"/>
    <property type="evidence" value="ECO:0007669"/>
    <property type="project" value="UniProtKB-KW"/>
</dbReference>
<dbReference type="SUPFAM" id="SSF52540">
    <property type="entry name" value="P-loop containing nucleoside triphosphate hydrolases"/>
    <property type="match status" value="1"/>
</dbReference>